<dbReference type="RefSeq" id="WP_038507177.1">
    <property type="nucleotide sequence ID" value="NZ_CP008953.1"/>
</dbReference>
<dbReference type="STRING" id="208439.AJAP_00460"/>
<dbReference type="EMBL" id="CP008953">
    <property type="protein sequence ID" value="AIG73030.1"/>
    <property type="molecule type" value="Genomic_DNA"/>
</dbReference>
<organism evidence="9 10">
    <name type="scientific">Amycolatopsis japonica</name>
    <dbReference type="NCBI Taxonomy" id="208439"/>
    <lineage>
        <taxon>Bacteria</taxon>
        <taxon>Bacillati</taxon>
        <taxon>Actinomycetota</taxon>
        <taxon>Actinomycetes</taxon>
        <taxon>Pseudonocardiales</taxon>
        <taxon>Pseudonocardiaceae</taxon>
        <taxon>Amycolatopsis</taxon>
        <taxon>Amycolatopsis japonica group</taxon>
    </lineage>
</organism>
<dbReference type="KEGG" id="aja:AJAP_00460"/>
<evidence type="ECO:0000259" key="8">
    <source>
        <dbReference type="Pfam" id="PF04234"/>
    </source>
</evidence>
<evidence type="ECO:0000256" key="6">
    <source>
        <dbReference type="SAM" id="Phobius"/>
    </source>
</evidence>
<dbReference type="GO" id="GO:0042597">
    <property type="term" value="C:periplasmic space"/>
    <property type="evidence" value="ECO:0007669"/>
    <property type="project" value="InterPro"/>
</dbReference>
<feature type="chain" id="PRO_5001710507" description="CopC domain-containing protein" evidence="7">
    <location>
        <begin position="25"/>
        <end position="187"/>
    </location>
</feature>
<evidence type="ECO:0000256" key="4">
    <source>
        <dbReference type="ARBA" id="ARBA00023008"/>
    </source>
</evidence>
<protein>
    <recommendedName>
        <fullName evidence="8">CopC domain-containing protein</fullName>
    </recommendedName>
</protein>
<feature type="signal peptide" evidence="7">
    <location>
        <begin position="1"/>
        <end position="24"/>
    </location>
</feature>
<feature type="region of interest" description="Disordered" evidence="5">
    <location>
        <begin position="125"/>
        <end position="150"/>
    </location>
</feature>
<proteinExistence type="predicted"/>
<evidence type="ECO:0000313" key="10">
    <source>
        <dbReference type="Proteomes" id="UP000028492"/>
    </source>
</evidence>
<keyword evidence="4" id="KW-0186">Copper</keyword>
<dbReference type="PANTHER" id="PTHR34820">
    <property type="entry name" value="INNER MEMBRANE PROTEIN YEBZ"/>
    <property type="match status" value="1"/>
</dbReference>
<reference evidence="9 10" key="1">
    <citation type="journal article" date="2014" name="J. Biotechnol.">
        <title>Complete genome sequence of the actinobacterium Amycolatopsis japonica MG417-CF17(T) (=DSM 44213T) producing (S,S)-N,N'-ethylenediaminedisuccinic acid.</title>
        <authorList>
            <person name="Stegmann E."/>
            <person name="Albersmeier A."/>
            <person name="Spohn M."/>
            <person name="Gert H."/>
            <person name="Weber T."/>
            <person name="Wohlleben W."/>
            <person name="Kalinowski J."/>
            <person name="Ruckert C."/>
        </authorList>
    </citation>
    <scope>NUCLEOTIDE SEQUENCE [LARGE SCALE GENOMIC DNA]</scope>
    <source>
        <strain evidence="10">MG417-CF17 (DSM 44213)</strain>
    </source>
</reference>
<dbReference type="InterPro" id="IPR014755">
    <property type="entry name" value="Cu-Rt/internalin_Ig-like"/>
</dbReference>
<dbReference type="GO" id="GO:0005507">
    <property type="term" value="F:copper ion binding"/>
    <property type="evidence" value="ECO:0007669"/>
    <property type="project" value="InterPro"/>
</dbReference>
<dbReference type="GO" id="GO:0046688">
    <property type="term" value="P:response to copper ion"/>
    <property type="evidence" value="ECO:0007669"/>
    <property type="project" value="InterPro"/>
</dbReference>
<comment type="subcellular location">
    <subcellularLocation>
        <location evidence="1">Cell envelope</location>
    </subcellularLocation>
</comment>
<keyword evidence="6" id="KW-0472">Membrane</keyword>
<name>A0A075US83_9PSEU</name>
<evidence type="ECO:0000256" key="1">
    <source>
        <dbReference type="ARBA" id="ARBA00004196"/>
    </source>
</evidence>
<evidence type="ECO:0000256" key="5">
    <source>
        <dbReference type="SAM" id="MobiDB-lite"/>
    </source>
</evidence>
<dbReference type="InterPro" id="IPR032694">
    <property type="entry name" value="CopC/D"/>
</dbReference>
<dbReference type="Gene3D" id="2.60.40.1220">
    <property type="match status" value="1"/>
</dbReference>
<dbReference type="GO" id="GO:0005886">
    <property type="term" value="C:plasma membrane"/>
    <property type="evidence" value="ECO:0007669"/>
    <property type="project" value="TreeGrafter"/>
</dbReference>
<sequence length="187" mass="18563">MRKAIVALAITGVAWLATATPALAHNVLISSDPAKGASLAAGPAKITLTFDQYVQNANVNQIAVVGPGGGQWAEGQVEVRDSVVTVPLRPLGPAGEYKIGYRILSADGHAVTGEVPFTLTAAGTGTPASADAARSNAGQAETAPATGGEGSSGVPIWVWIAGAVVLLAVGLTVALRTGAGDKEKSGS</sequence>
<keyword evidence="3 7" id="KW-0732">Signal</keyword>
<dbReference type="eggNOG" id="COG2372">
    <property type="taxonomic scope" value="Bacteria"/>
</dbReference>
<dbReference type="InterPro" id="IPR007348">
    <property type="entry name" value="CopC_dom"/>
</dbReference>
<accession>A0A075US83</accession>
<keyword evidence="6" id="KW-1133">Transmembrane helix</keyword>
<dbReference type="HOGENOM" id="CLU_087859_0_1_11"/>
<gene>
    <name evidence="9" type="ORF">AJAP_00460</name>
</gene>
<dbReference type="InterPro" id="IPR014756">
    <property type="entry name" value="Ig_E-set"/>
</dbReference>
<keyword evidence="2" id="KW-0479">Metal-binding</keyword>
<evidence type="ECO:0000256" key="2">
    <source>
        <dbReference type="ARBA" id="ARBA00022723"/>
    </source>
</evidence>
<feature type="transmembrane region" description="Helical" evidence="6">
    <location>
        <begin position="156"/>
        <end position="175"/>
    </location>
</feature>
<dbReference type="Proteomes" id="UP000028492">
    <property type="component" value="Chromosome"/>
</dbReference>
<keyword evidence="6" id="KW-0812">Transmembrane</keyword>
<dbReference type="PANTHER" id="PTHR34820:SF4">
    <property type="entry name" value="INNER MEMBRANE PROTEIN YEBZ"/>
    <property type="match status" value="1"/>
</dbReference>
<evidence type="ECO:0000313" key="9">
    <source>
        <dbReference type="EMBL" id="AIG73030.1"/>
    </source>
</evidence>
<dbReference type="GO" id="GO:0030313">
    <property type="term" value="C:cell envelope"/>
    <property type="evidence" value="ECO:0007669"/>
    <property type="project" value="UniProtKB-SubCell"/>
</dbReference>
<keyword evidence="10" id="KW-1185">Reference proteome</keyword>
<evidence type="ECO:0000256" key="7">
    <source>
        <dbReference type="SAM" id="SignalP"/>
    </source>
</evidence>
<dbReference type="SUPFAM" id="SSF81296">
    <property type="entry name" value="E set domains"/>
    <property type="match status" value="1"/>
</dbReference>
<dbReference type="AlphaFoldDB" id="A0A075US83"/>
<feature type="domain" description="CopC" evidence="8">
    <location>
        <begin position="25"/>
        <end position="119"/>
    </location>
</feature>
<dbReference type="Pfam" id="PF04234">
    <property type="entry name" value="CopC"/>
    <property type="match status" value="1"/>
</dbReference>
<evidence type="ECO:0000256" key="3">
    <source>
        <dbReference type="ARBA" id="ARBA00022729"/>
    </source>
</evidence>
<dbReference type="GO" id="GO:0006825">
    <property type="term" value="P:copper ion transport"/>
    <property type="evidence" value="ECO:0007669"/>
    <property type="project" value="InterPro"/>
</dbReference>